<accession>A0A424YJA5</accession>
<protein>
    <submittedName>
        <fullName evidence="2">Asp23/Gls24 family envelope stress response protein</fullName>
    </submittedName>
</protein>
<evidence type="ECO:0000256" key="1">
    <source>
        <dbReference type="ARBA" id="ARBA00005721"/>
    </source>
</evidence>
<dbReference type="EMBL" id="QZAA01000013">
    <property type="protein sequence ID" value="RQD78529.1"/>
    <property type="molecule type" value="Genomic_DNA"/>
</dbReference>
<reference evidence="2 3" key="1">
    <citation type="submission" date="2018-08" db="EMBL/GenBank/DDBJ databases">
        <title>The metabolism and importance of syntrophic acetate oxidation coupled to methane or sulfide production in haloalkaline environments.</title>
        <authorList>
            <person name="Timmers P.H.A."/>
            <person name="Vavourakis C.D."/>
            <person name="Sorokin D.Y."/>
            <person name="Sinninghe Damste J.S."/>
            <person name="Muyzer G."/>
            <person name="Stams A.J.M."/>
            <person name="Plugge C.M."/>
        </authorList>
    </citation>
    <scope>NUCLEOTIDE SEQUENCE [LARGE SCALE GENOMIC DNA]</scope>
    <source>
        <strain evidence="2">MSAO_Bac1</strain>
    </source>
</reference>
<comment type="similarity">
    <text evidence="1">Belongs to the asp23 family.</text>
</comment>
<comment type="caution">
    <text evidence="2">The sequence shown here is derived from an EMBL/GenBank/DDBJ whole genome shotgun (WGS) entry which is preliminary data.</text>
</comment>
<proteinExistence type="inferred from homology"/>
<gene>
    <name evidence="2" type="ORF">D5R97_00265</name>
</gene>
<dbReference type="Proteomes" id="UP000285138">
    <property type="component" value="Unassembled WGS sequence"/>
</dbReference>
<feature type="non-terminal residue" evidence="2">
    <location>
        <position position="1"/>
    </location>
</feature>
<dbReference type="InterPro" id="IPR005531">
    <property type="entry name" value="Asp23"/>
</dbReference>
<dbReference type="Pfam" id="PF03780">
    <property type="entry name" value="Asp23"/>
    <property type="match status" value="1"/>
</dbReference>
<dbReference type="PANTHER" id="PTHR34297">
    <property type="entry name" value="HYPOTHETICAL CYTOSOLIC PROTEIN-RELATED"/>
    <property type="match status" value="1"/>
</dbReference>
<sequence>AAAEAEGVAGMSGGFTGGIAEILGKKNLSRGIKVEVGEKKAIINLYLAVYYETSIPDVASKVQEKVKESVENMTGLEVSQVNINVQGVAFKEEKEMI</sequence>
<evidence type="ECO:0000313" key="2">
    <source>
        <dbReference type="EMBL" id="RQD78529.1"/>
    </source>
</evidence>
<dbReference type="AlphaFoldDB" id="A0A424YJA5"/>
<evidence type="ECO:0000313" key="3">
    <source>
        <dbReference type="Proteomes" id="UP000285138"/>
    </source>
</evidence>
<name>A0A424YJA5_9FIRM</name>
<organism evidence="2 3">
    <name type="scientific">Candidatus Syntrophonatronum acetioxidans</name>
    <dbReference type="NCBI Taxonomy" id="1795816"/>
    <lineage>
        <taxon>Bacteria</taxon>
        <taxon>Bacillati</taxon>
        <taxon>Bacillota</taxon>
        <taxon>Clostridia</taxon>
        <taxon>Eubacteriales</taxon>
        <taxon>Syntrophomonadaceae</taxon>
        <taxon>Candidatus Syntrophonatronum</taxon>
    </lineage>
</organism>